<evidence type="ECO:0000313" key="5">
    <source>
        <dbReference type="Proteomes" id="UP000319449"/>
    </source>
</evidence>
<protein>
    <recommendedName>
        <fullName evidence="6">DNA repair photolyase</fullName>
    </recommendedName>
</protein>
<dbReference type="EMBL" id="VLLN01000036">
    <property type="protein sequence ID" value="TWJ13668.1"/>
    <property type="molecule type" value="Genomic_DNA"/>
</dbReference>
<evidence type="ECO:0000313" key="4">
    <source>
        <dbReference type="EMBL" id="TWJ13668.1"/>
    </source>
</evidence>
<organism evidence="4 5">
    <name type="scientific">Geobacter argillaceus</name>
    <dbReference type="NCBI Taxonomy" id="345631"/>
    <lineage>
        <taxon>Bacteria</taxon>
        <taxon>Pseudomonadati</taxon>
        <taxon>Thermodesulfobacteriota</taxon>
        <taxon>Desulfuromonadia</taxon>
        <taxon>Geobacterales</taxon>
        <taxon>Geobacteraceae</taxon>
        <taxon>Geobacter</taxon>
    </lineage>
</organism>
<keyword evidence="2" id="KW-0408">Iron</keyword>
<proteinExistence type="predicted"/>
<dbReference type="Proteomes" id="UP000319449">
    <property type="component" value="Unassembled WGS sequence"/>
</dbReference>
<reference evidence="4 5" key="1">
    <citation type="submission" date="2019-07" db="EMBL/GenBank/DDBJ databases">
        <title>Genomic Encyclopedia of Archaeal and Bacterial Type Strains, Phase II (KMG-II): from individual species to whole genera.</title>
        <authorList>
            <person name="Goeker M."/>
        </authorList>
    </citation>
    <scope>NUCLEOTIDE SEQUENCE [LARGE SCALE GENOMIC DNA]</scope>
    <source>
        <strain evidence="4 5">ATCC BAA-1139</strain>
    </source>
</reference>
<accession>A0A562V7C4</accession>
<dbReference type="InterPro" id="IPR040086">
    <property type="entry name" value="MJ0683-like"/>
</dbReference>
<evidence type="ECO:0000256" key="2">
    <source>
        <dbReference type="ARBA" id="ARBA00023004"/>
    </source>
</evidence>
<keyword evidence="1" id="KW-0479">Metal-binding</keyword>
<dbReference type="GO" id="GO:0003824">
    <property type="term" value="F:catalytic activity"/>
    <property type="evidence" value="ECO:0007669"/>
    <property type="project" value="InterPro"/>
</dbReference>
<evidence type="ECO:0008006" key="6">
    <source>
        <dbReference type="Google" id="ProtNLM"/>
    </source>
</evidence>
<comment type="caution">
    <text evidence="4">The sequence shown here is derived from an EMBL/GenBank/DDBJ whole genome shotgun (WGS) entry which is preliminary data.</text>
</comment>
<dbReference type="OrthoDB" id="9785699at2"/>
<dbReference type="Gene3D" id="3.80.30.30">
    <property type="match status" value="1"/>
</dbReference>
<keyword evidence="3" id="KW-0411">Iron-sulfur</keyword>
<dbReference type="GO" id="GO:0051536">
    <property type="term" value="F:iron-sulfur cluster binding"/>
    <property type="evidence" value="ECO:0007669"/>
    <property type="project" value="UniProtKB-KW"/>
</dbReference>
<dbReference type="AlphaFoldDB" id="A0A562V7C4"/>
<evidence type="ECO:0000256" key="1">
    <source>
        <dbReference type="ARBA" id="ARBA00022723"/>
    </source>
</evidence>
<dbReference type="PANTHER" id="PTHR43432">
    <property type="entry name" value="SLR0285 PROTEIN"/>
    <property type="match status" value="1"/>
</dbReference>
<sequence>MSTITQTRTGVGTRQISDQSMNIMTGCGHDCKYCYAAYKSLQQGKIRQRSDWPNMSRSYSGAMKDDYPKYDGVVMYPTSHDIEPRHLNYHIALIRKLIASGNEILLTTKAHYECVDEISFVFERYKEQIRFMFTITSLSDEVSRFWEPNAPCPHERLLSLMLASTRGYRTSVIIEPMLEGPTEAKAIYRRVLPFVTDEVWIGKMNSPTIRVDVSIPENDAAVKRIQRMQLHQNILGLYDELNGQDKVRWKESILREVEKRNESRKPLPIGNSQIVVAPTAGYDLSNPGEVVGQPDYEEEYDDEPMCEEQMEFMHQQYLDSLE</sequence>
<dbReference type="InterPro" id="IPR007197">
    <property type="entry name" value="rSAM"/>
</dbReference>
<name>A0A562V7C4_9BACT</name>
<dbReference type="RefSeq" id="WP_145025582.1">
    <property type="nucleotide sequence ID" value="NZ_VLLN01000036.1"/>
</dbReference>
<keyword evidence="5" id="KW-1185">Reference proteome</keyword>
<evidence type="ECO:0000256" key="3">
    <source>
        <dbReference type="ARBA" id="ARBA00023014"/>
    </source>
</evidence>
<dbReference type="GO" id="GO:0046872">
    <property type="term" value="F:metal ion binding"/>
    <property type="evidence" value="ECO:0007669"/>
    <property type="project" value="UniProtKB-KW"/>
</dbReference>
<gene>
    <name evidence="4" type="ORF">JN12_03720</name>
</gene>
<dbReference type="SFLD" id="SFLDS00029">
    <property type="entry name" value="Radical_SAM"/>
    <property type="match status" value="1"/>
</dbReference>
<dbReference type="PANTHER" id="PTHR43432:SF6">
    <property type="entry name" value="RADICAL SAM CORE DOMAIN-CONTAINING PROTEIN"/>
    <property type="match status" value="1"/>
</dbReference>